<proteinExistence type="predicted"/>
<protein>
    <submittedName>
        <fullName evidence="1">Uncharacterized protein</fullName>
    </submittedName>
</protein>
<dbReference type="EMBL" id="MN740803">
    <property type="protein sequence ID" value="QHS82465.1"/>
    <property type="molecule type" value="Genomic_DNA"/>
</dbReference>
<dbReference type="InterPro" id="IPR011735">
    <property type="entry name" value="WlaTC/HtrL_glycosyltransf"/>
</dbReference>
<accession>A0A6C0AT66</accession>
<sequence>MTPIPDCTLTTACFCLNDKPLRPLEETVDSSRALLAIPVYIVIFGDSQTIPLLKQIRQDAGLLGLTVFHEVDVQTIWSFQYRDIVTRNRERFFPTRDSRTTVESHLVTCNKFDFVLQTMNSNPFKTTRFGWVDCFLGKDTIKICENYEPNILPYILSNITDKFHIQVLNVCDKKYKFKENRQEFYSRYQWVVCGGFFTCSETFGRPILERLKTIFCETTMQGYGHGEEMLYMEVLDEFATSITRSYGDYGQIWNNFIKPTKNYHYIYYFILKTYMELGYWKEAKVCCEILLEEIESYRVHVIPSMRIGIWFDWFIIMYHHEPKQCIEIKNYIDVLCKNDNKLSKIYQNDFWRIEWYVGSIQEVFAKN</sequence>
<name>A0A6C0AT66_9ZZZZ</name>
<evidence type="ECO:0000313" key="1">
    <source>
        <dbReference type="EMBL" id="QHS82465.1"/>
    </source>
</evidence>
<dbReference type="AlphaFoldDB" id="A0A6C0AT66"/>
<organism evidence="1">
    <name type="scientific">viral metagenome</name>
    <dbReference type="NCBI Taxonomy" id="1070528"/>
    <lineage>
        <taxon>unclassified sequences</taxon>
        <taxon>metagenomes</taxon>
        <taxon>organismal metagenomes</taxon>
    </lineage>
</organism>
<dbReference type="Pfam" id="PF09612">
    <property type="entry name" value="HtrL_YibB"/>
    <property type="match status" value="1"/>
</dbReference>
<reference evidence="1" key="1">
    <citation type="journal article" date="2020" name="Nature">
        <title>Giant virus diversity and host interactions through global metagenomics.</title>
        <authorList>
            <person name="Schulz F."/>
            <person name="Roux S."/>
            <person name="Paez-Espino D."/>
            <person name="Jungbluth S."/>
            <person name="Walsh D.A."/>
            <person name="Denef V.J."/>
            <person name="McMahon K.D."/>
            <person name="Konstantinidis K.T."/>
            <person name="Eloe-Fadrosh E.A."/>
            <person name="Kyrpides N.C."/>
            <person name="Woyke T."/>
        </authorList>
    </citation>
    <scope>NUCLEOTIDE SEQUENCE</scope>
    <source>
        <strain evidence="1">GVMAG-S-1101171-111</strain>
    </source>
</reference>